<dbReference type="EMBL" id="LRGB01000512">
    <property type="protein sequence ID" value="KZS18475.1"/>
    <property type="molecule type" value="Genomic_DNA"/>
</dbReference>
<dbReference type="CDD" id="cd11433">
    <property type="entry name" value="bHLH-PAS_HIF"/>
    <property type="match status" value="1"/>
</dbReference>
<keyword evidence="6" id="KW-0539">Nucleus</keyword>
<dbReference type="InterPro" id="IPR013767">
    <property type="entry name" value="PAS_fold"/>
</dbReference>
<keyword evidence="5" id="KW-0804">Transcription</keyword>
<dbReference type="FunFam" id="3.30.450.20:FF:000187">
    <property type="entry name" value="Hypoxia-inducible factor 1-alpha"/>
    <property type="match status" value="1"/>
</dbReference>
<dbReference type="Proteomes" id="UP000076858">
    <property type="component" value="Unassembled WGS sequence"/>
</dbReference>
<evidence type="ECO:0000256" key="4">
    <source>
        <dbReference type="ARBA" id="ARBA00023125"/>
    </source>
</evidence>
<evidence type="ECO:0000256" key="5">
    <source>
        <dbReference type="ARBA" id="ARBA00023163"/>
    </source>
</evidence>
<dbReference type="GO" id="GO:0000981">
    <property type="term" value="F:DNA-binding transcription factor activity, RNA polymerase II-specific"/>
    <property type="evidence" value="ECO:0007669"/>
    <property type="project" value="TreeGrafter"/>
</dbReference>
<dbReference type="GO" id="GO:0005667">
    <property type="term" value="C:transcription regulator complex"/>
    <property type="evidence" value="ECO:0007669"/>
    <property type="project" value="InterPro"/>
</dbReference>
<dbReference type="PANTHER" id="PTHR23043">
    <property type="entry name" value="HYPOXIA-INDUCIBLE FACTOR 1 ALPHA"/>
    <property type="match status" value="1"/>
</dbReference>
<name>A0A162P319_9CRUS</name>
<dbReference type="CDD" id="cd00130">
    <property type="entry name" value="PAS"/>
    <property type="match status" value="2"/>
</dbReference>
<dbReference type="InterPro" id="IPR035965">
    <property type="entry name" value="PAS-like_dom_sf"/>
</dbReference>
<keyword evidence="4" id="KW-0238">DNA-binding</keyword>
<protein>
    <submittedName>
        <fullName evidence="10">Putative Hypoxia inducible factor-1 alpha</fullName>
    </submittedName>
</protein>
<dbReference type="SMART" id="SM00353">
    <property type="entry name" value="HLH"/>
    <property type="match status" value="1"/>
</dbReference>
<feature type="domain" description="PAS" evidence="8">
    <location>
        <begin position="102"/>
        <end position="157"/>
    </location>
</feature>
<dbReference type="SUPFAM" id="SSF47459">
    <property type="entry name" value="HLH, helix-loop-helix DNA-binding domain"/>
    <property type="match status" value="1"/>
</dbReference>
<evidence type="ECO:0000256" key="3">
    <source>
        <dbReference type="ARBA" id="ARBA00023015"/>
    </source>
</evidence>
<dbReference type="GO" id="GO:0005634">
    <property type="term" value="C:nucleus"/>
    <property type="evidence" value="ECO:0007669"/>
    <property type="project" value="UniProtKB-SubCell"/>
</dbReference>
<organism evidence="10 11">
    <name type="scientific">Daphnia magna</name>
    <dbReference type="NCBI Taxonomy" id="35525"/>
    <lineage>
        <taxon>Eukaryota</taxon>
        <taxon>Metazoa</taxon>
        <taxon>Ecdysozoa</taxon>
        <taxon>Arthropoda</taxon>
        <taxon>Crustacea</taxon>
        <taxon>Branchiopoda</taxon>
        <taxon>Diplostraca</taxon>
        <taxon>Cladocera</taxon>
        <taxon>Anomopoda</taxon>
        <taxon>Daphniidae</taxon>
        <taxon>Daphnia</taxon>
    </lineage>
</organism>
<dbReference type="PROSITE" id="PS50112">
    <property type="entry name" value="PAS"/>
    <property type="match status" value="2"/>
</dbReference>
<feature type="compositionally biased region" description="Basic and acidic residues" evidence="7">
    <location>
        <begin position="15"/>
        <end position="26"/>
    </location>
</feature>
<dbReference type="InterPro" id="IPR036638">
    <property type="entry name" value="HLH_DNA-bd_sf"/>
</dbReference>
<keyword evidence="2" id="KW-0677">Repeat</keyword>
<dbReference type="Gene3D" id="3.30.450.20">
    <property type="entry name" value="PAS domain"/>
    <property type="match status" value="3"/>
</dbReference>
<evidence type="ECO:0000256" key="6">
    <source>
        <dbReference type="ARBA" id="ARBA00023242"/>
    </source>
</evidence>
<dbReference type="PANTHER" id="PTHR23043:SF17">
    <property type="entry name" value="PROTEIN SIMILAR"/>
    <property type="match status" value="1"/>
</dbReference>
<evidence type="ECO:0000256" key="7">
    <source>
        <dbReference type="SAM" id="MobiDB-lite"/>
    </source>
</evidence>
<dbReference type="GO" id="GO:0005737">
    <property type="term" value="C:cytoplasm"/>
    <property type="evidence" value="ECO:0007669"/>
    <property type="project" value="InterPro"/>
</dbReference>
<dbReference type="Pfam" id="PF23171">
    <property type="entry name" value="bHLH_HIF1A"/>
    <property type="match status" value="1"/>
</dbReference>
<dbReference type="InterPro" id="IPR011598">
    <property type="entry name" value="bHLH_dom"/>
</dbReference>
<evidence type="ECO:0000259" key="8">
    <source>
        <dbReference type="PROSITE" id="PS50112"/>
    </source>
</evidence>
<dbReference type="InterPro" id="IPR001067">
    <property type="entry name" value="Nuc_translocat"/>
</dbReference>
<dbReference type="Pfam" id="PF00989">
    <property type="entry name" value="PAS"/>
    <property type="match status" value="1"/>
</dbReference>
<keyword evidence="11" id="KW-1185">Reference proteome</keyword>
<dbReference type="STRING" id="35525.A0A162P319"/>
<sequence length="319" mass="35799">MATRAPKEKRRNSEKRKEKSREAARCRRSKESEIFTDMANLLPVPASLSSQLDKASIMRLTIAFLKAQSLLGNSVQELCSMWNEEKCSMADACWPQALGGLLLALSSEGDIIYLTENVTQQLGLPQMDLIGQSIYDYCHPCDHDELREVLSLRPDGDLTRSFFLRLKSTITAKGRSNNNLKAASYKVMNCSGRIVLATASARNTYSQERAFDEEDDLLTEDDLELEAKAPTSHFLVMVGDPIPHPSNIEMPLDSYTFLTKHTLDMKYTYVDEKIYEFLGYTSEDLEGQSAYQLHHAQDNESILKSYKTSGGRTSPAGSQ</sequence>
<evidence type="ECO:0000256" key="1">
    <source>
        <dbReference type="ARBA" id="ARBA00004123"/>
    </source>
</evidence>
<feature type="domain" description="BHLH" evidence="9">
    <location>
        <begin position="15"/>
        <end position="68"/>
    </location>
</feature>
<dbReference type="SMART" id="SM00091">
    <property type="entry name" value="PAS"/>
    <property type="match status" value="2"/>
</dbReference>
<gene>
    <name evidence="10" type="ORF">APZ42_014980</name>
</gene>
<evidence type="ECO:0000313" key="10">
    <source>
        <dbReference type="EMBL" id="KZS18475.1"/>
    </source>
</evidence>
<keyword evidence="3" id="KW-0805">Transcription regulation</keyword>
<proteinExistence type="predicted"/>
<evidence type="ECO:0000256" key="2">
    <source>
        <dbReference type="ARBA" id="ARBA00022737"/>
    </source>
</evidence>
<dbReference type="AlphaFoldDB" id="A0A162P319"/>
<dbReference type="GO" id="GO:0000977">
    <property type="term" value="F:RNA polymerase II transcription regulatory region sequence-specific DNA binding"/>
    <property type="evidence" value="ECO:0007669"/>
    <property type="project" value="TreeGrafter"/>
</dbReference>
<evidence type="ECO:0000313" key="11">
    <source>
        <dbReference type="Proteomes" id="UP000076858"/>
    </source>
</evidence>
<feature type="region of interest" description="Disordered" evidence="7">
    <location>
        <begin position="1"/>
        <end position="26"/>
    </location>
</feature>
<dbReference type="GO" id="GO:0046983">
    <property type="term" value="F:protein dimerization activity"/>
    <property type="evidence" value="ECO:0007669"/>
    <property type="project" value="InterPro"/>
</dbReference>
<feature type="domain" description="PAS" evidence="8">
    <location>
        <begin position="264"/>
        <end position="307"/>
    </location>
</feature>
<reference evidence="10 11" key="1">
    <citation type="submission" date="2016-03" db="EMBL/GenBank/DDBJ databases">
        <title>EvidentialGene: Evidence-directed Construction of Genes on Genomes.</title>
        <authorList>
            <person name="Gilbert D.G."/>
            <person name="Choi J.-H."/>
            <person name="Mockaitis K."/>
            <person name="Colbourne J."/>
            <person name="Pfrender M."/>
        </authorList>
    </citation>
    <scope>NUCLEOTIDE SEQUENCE [LARGE SCALE GENOMIC DNA]</scope>
    <source>
        <strain evidence="10 11">Xinb3</strain>
        <tissue evidence="10">Complete organism</tissue>
    </source>
</reference>
<dbReference type="Gene3D" id="4.10.280.10">
    <property type="entry name" value="Helix-loop-helix DNA-binding domain"/>
    <property type="match status" value="1"/>
</dbReference>
<dbReference type="GO" id="GO:0071456">
    <property type="term" value="P:cellular response to hypoxia"/>
    <property type="evidence" value="ECO:0007669"/>
    <property type="project" value="TreeGrafter"/>
</dbReference>
<evidence type="ECO:0000259" key="9">
    <source>
        <dbReference type="PROSITE" id="PS50888"/>
    </source>
</evidence>
<dbReference type="GO" id="GO:0045944">
    <property type="term" value="P:positive regulation of transcription by RNA polymerase II"/>
    <property type="evidence" value="ECO:0007669"/>
    <property type="project" value="UniProtKB-ARBA"/>
</dbReference>
<dbReference type="PRINTS" id="PR00785">
    <property type="entry name" value="NCTRNSLOCATR"/>
</dbReference>
<accession>A0A162P319</accession>
<comment type="caution">
    <text evidence="10">The sequence shown here is derived from an EMBL/GenBank/DDBJ whole genome shotgun (WGS) entry which is preliminary data.</text>
</comment>
<dbReference type="OrthoDB" id="6021714at2759"/>
<dbReference type="InterPro" id="IPR000014">
    <property type="entry name" value="PAS"/>
</dbReference>
<comment type="subcellular location">
    <subcellularLocation>
        <location evidence="1">Nucleus</location>
    </subcellularLocation>
</comment>
<dbReference type="PROSITE" id="PS50888">
    <property type="entry name" value="BHLH"/>
    <property type="match status" value="1"/>
</dbReference>
<dbReference type="SUPFAM" id="SSF55785">
    <property type="entry name" value="PYP-like sensor domain (PAS domain)"/>
    <property type="match status" value="2"/>
</dbReference>